<evidence type="ECO:0000313" key="3">
    <source>
        <dbReference type="EMBL" id="BBJ47282.1"/>
    </source>
</evidence>
<sequence>MTRGAQNKERGKDDAMSQADEERREAARLPEGDVVAILLEQHARIRDLFTEVKSAEGTHKQQAFDELRALLAVHETAEEMIVRPVAEDTIGKDEAEARNREEAEANKVLARLEKMDLTSSDFDAQLAAFEQAVVAHAEHEEREEFPGVHAGRSEEQLRNMGTRLRAAEKVAPTHPHPSAAGSPTAQWTVGPFASLVDRTRDAINEATRG</sequence>
<organism evidence="3 4">
    <name type="scientific">Streptomyces antimycoticus</name>
    <dbReference type="NCBI Taxonomy" id="68175"/>
    <lineage>
        <taxon>Bacteria</taxon>
        <taxon>Bacillati</taxon>
        <taxon>Actinomycetota</taxon>
        <taxon>Actinomycetes</taxon>
        <taxon>Kitasatosporales</taxon>
        <taxon>Streptomycetaceae</taxon>
        <taxon>Streptomyces</taxon>
        <taxon>Streptomyces violaceusniger group</taxon>
    </lineage>
</organism>
<name>A0A499V1E2_9ACTN</name>
<feature type="region of interest" description="Disordered" evidence="1">
    <location>
        <begin position="1"/>
        <end position="31"/>
    </location>
</feature>
<dbReference type="EMBL" id="AP019620">
    <property type="protein sequence ID" value="BBJ47282.1"/>
    <property type="molecule type" value="Genomic_DNA"/>
</dbReference>
<dbReference type="PANTHER" id="PTHR35585:SF1">
    <property type="entry name" value="HHE DOMAIN PROTEIN (AFU_ORTHOLOGUE AFUA_4G00730)"/>
    <property type="match status" value="1"/>
</dbReference>
<accession>A0A499V1E2</accession>
<feature type="region of interest" description="Disordered" evidence="1">
    <location>
        <begin position="167"/>
        <end position="186"/>
    </location>
</feature>
<evidence type="ECO:0000313" key="4">
    <source>
        <dbReference type="Proteomes" id="UP000463951"/>
    </source>
</evidence>
<reference evidence="3 4" key="1">
    <citation type="journal article" date="2020" name="Int. J. Syst. Evol. Microbiol.">
        <title>Reclassification of Streptomyces castelarensis and Streptomyces sporoclivatus as later heterotypic synonyms of Streptomyces antimycoticus.</title>
        <authorList>
            <person name="Komaki H."/>
            <person name="Tamura T."/>
        </authorList>
    </citation>
    <scope>NUCLEOTIDE SEQUENCE [LARGE SCALE GENOMIC DNA]</scope>
    <source>
        <strain evidence="3 4">NBRC 100767</strain>
    </source>
</reference>
<feature type="domain" description="Hemerythrin-like" evidence="2">
    <location>
        <begin position="34"/>
        <end position="146"/>
    </location>
</feature>
<evidence type="ECO:0000256" key="1">
    <source>
        <dbReference type="SAM" id="MobiDB-lite"/>
    </source>
</evidence>
<dbReference type="AlphaFoldDB" id="A0A499V1E2"/>
<dbReference type="PANTHER" id="PTHR35585">
    <property type="entry name" value="HHE DOMAIN PROTEIN (AFU_ORTHOLOGUE AFUA_4G00730)"/>
    <property type="match status" value="1"/>
</dbReference>
<evidence type="ECO:0000259" key="2">
    <source>
        <dbReference type="Pfam" id="PF01814"/>
    </source>
</evidence>
<dbReference type="Pfam" id="PF01814">
    <property type="entry name" value="Hemerythrin"/>
    <property type="match status" value="1"/>
</dbReference>
<protein>
    <submittedName>
        <fullName evidence="3">Hemerythrin</fullName>
    </submittedName>
</protein>
<dbReference type="InterPro" id="IPR012312">
    <property type="entry name" value="Hemerythrin-like"/>
</dbReference>
<gene>
    <name evidence="3" type="ORF">SSPO_100000</name>
</gene>
<proteinExistence type="predicted"/>
<dbReference type="Proteomes" id="UP000463951">
    <property type="component" value="Chromosome"/>
</dbReference>